<evidence type="ECO:0000313" key="6">
    <source>
        <dbReference type="Proteomes" id="UP000194265"/>
    </source>
</evidence>
<gene>
    <name evidence="5" type="ORF">CVIC8964_1274</name>
</gene>
<evidence type="ECO:0000313" key="5">
    <source>
        <dbReference type="EMBL" id="ARR02663.1"/>
    </source>
</evidence>
<dbReference type="GO" id="GO:0005524">
    <property type="term" value="F:ATP binding"/>
    <property type="evidence" value="ECO:0007669"/>
    <property type="project" value="UniProtKB-KW"/>
</dbReference>
<dbReference type="PANTHER" id="PTHR42734">
    <property type="entry name" value="METAL TRANSPORT SYSTEM ATP-BINDING PROTEIN TM_0124-RELATED"/>
    <property type="match status" value="1"/>
</dbReference>
<dbReference type="SUPFAM" id="SSF52540">
    <property type="entry name" value="P-loop containing nucleoside triphosphate hydrolases"/>
    <property type="match status" value="1"/>
</dbReference>
<dbReference type="PROSITE" id="PS00211">
    <property type="entry name" value="ABC_TRANSPORTER_1"/>
    <property type="match status" value="1"/>
</dbReference>
<reference evidence="5 6" key="1">
    <citation type="journal article" date="2017" name="Genome Biol. Evol.">
        <title>Comparative Genomic Analysis Identifies a Campylobacter Clade Deficient in Selenium Metabolism.</title>
        <authorList>
            <person name="Miller W.G."/>
            <person name="Yee E."/>
            <person name="Lopes B.S."/>
            <person name="Chapman M.H."/>
            <person name="Huynh S."/>
            <person name="Bono J.L."/>
            <person name="Parker C.T."/>
            <person name="Strachan N.J.C."/>
            <person name="Forbes K.J."/>
        </authorList>
    </citation>
    <scope>NUCLEOTIDE SEQUENCE [LARGE SCALE GENOMIC DNA]</scope>
    <source>
        <strain evidence="5 6">RM8964</strain>
    </source>
</reference>
<accession>A0A1X9T2I8</accession>
<evidence type="ECO:0000259" key="4">
    <source>
        <dbReference type="PROSITE" id="PS50893"/>
    </source>
</evidence>
<dbReference type="InterPro" id="IPR003593">
    <property type="entry name" value="AAA+_ATPase"/>
</dbReference>
<dbReference type="InterPro" id="IPR003439">
    <property type="entry name" value="ABC_transporter-like_ATP-bd"/>
</dbReference>
<dbReference type="SMART" id="SM00382">
    <property type="entry name" value="AAA"/>
    <property type="match status" value="1"/>
</dbReference>
<proteinExistence type="predicted"/>
<dbReference type="Pfam" id="PF00005">
    <property type="entry name" value="ABC_tran"/>
    <property type="match status" value="1"/>
</dbReference>
<dbReference type="STRING" id="1660074.CVIC8964_1274"/>
<dbReference type="PROSITE" id="PS50893">
    <property type="entry name" value="ABC_TRANSPORTER_2"/>
    <property type="match status" value="1"/>
</dbReference>
<dbReference type="GO" id="GO:0016887">
    <property type="term" value="F:ATP hydrolysis activity"/>
    <property type="evidence" value="ECO:0007669"/>
    <property type="project" value="InterPro"/>
</dbReference>
<dbReference type="RefSeq" id="WP_086333911.1">
    <property type="nucleotide sequence ID" value="NZ_CP018791.1"/>
</dbReference>
<keyword evidence="2" id="KW-0547">Nucleotide-binding</keyword>
<dbReference type="InterPro" id="IPR017871">
    <property type="entry name" value="ABC_transporter-like_CS"/>
</dbReference>
<organism evidence="5 6">
    <name type="scientific">Campylobacter vicugnae</name>
    <dbReference type="NCBI Taxonomy" id="1660076"/>
    <lineage>
        <taxon>Bacteria</taxon>
        <taxon>Pseudomonadati</taxon>
        <taxon>Campylobacterota</taxon>
        <taxon>Epsilonproteobacteria</taxon>
        <taxon>Campylobacterales</taxon>
        <taxon>Campylobacteraceae</taxon>
        <taxon>Campylobacter</taxon>
    </lineage>
</organism>
<evidence type="ECO:0000256" key="1">
    <source>
        <dbReference type="ARBA" id="ARBA00022448"/>
    </source>
</evidence>
<dbReference type="OrthoDB" id="5515229at2"/>
<evidence type="ECO:0000256" key="2">
    <source>
        <dbReference type="ARBA" id="ARBA00022741"/>
    </source>
</evidence>
<dbReference type="InterPro" id="IPR027417">
    <property type="entry name" value="P-loop_NTPase"/>
</dbReference>
<evidence type="ECO:0000256" key="3">
    <source>
        <dbReference type="ARBA" id="ARBA00022840"/>
    </source>
</evidence>
<dbReference type="Proteomes" id="UP000194265">
    <property type="component" value="Chromosome"/>
</dbReference>
<keyword evidence="1" id="KW-0813">Transport</keyword>
<dbReference type="EMBL" id="CP018791">
    <property type="protein sequence ID" value="ARR02663.1"/>
    <property type="molecule type" value="Genomic_DNA"/>
</dbReference>
<sequence>MSMFRVEDGKFSRSGRVIFDNLNFSINKGEALAILGCNGVGKTTLIQCCIGLLKWQSGKSYINNRSICSFKNNELFSHIAYIPQAKNLNIGLKVIDMVLLGCNTSIKFIPKKEHKDRALATLSSLGIEYLANKSCDNLSGGELQMVVFARALVNNPSIIILDEPESNLDFKNQHIILETLQKLKVQNKAIIINTHYPQNAKKLAEKVLIMHKDKKHILGDNSLINKTQLSKSFNVSNSFFDYLGEIH</sequence>
<dbReference type="InterPro" id="IPR050153">
    <property type="entry name" value="Metal_Ion_Import_ABC"/>
</dbReference>
<name>A0A1X9T2I8_9BACT</name>
<dbReference type="Gene3D" id="3.40.50.300">
    <property type="entry name" value="P-loop containing nucleotide triphosphate hydrolases"/>
    <property type="match status" value="1"/>
</dbReference>
<feature type="domain" description="ABC transporter" evidence="4">
    <location>
        <begin position="4"/>
        <end position="237"/>
    </location>
</feature>
<keyword evidence="3 5" id="KW-0067">ATP-binding</keyword>
<dbReference type="PANTHER" id="PTHR42734:SF19">
    <property type="entry name" value="IRON COMPOUNDS ABC TRANSPORTER, ATP-BINDING PROTEIN"/>
    <property type="match status" value="1"/>
</dbReference>
<protein>
    <submittedName>
        <fullName evidence="5">ABC transporter, ATP-binding protein</fullName>
    </submittedName>
</protein>
<dbReference type="AlphaFoldDB" id="A0A1X9T2I8"/>